<reference evidence="1 2" key="1">
    <citation type="submission" date="2012-11" db="EMBL/GenBank/DDBJ databases">
        <authorList>
            <person name="Huguet-Tapia J.C."/>
            <person name="Durkin A.S."/>
            <person name="Pettis G.S."/>
            <person name="Badger J.H."/>
        </authorList>
    </citation>
    <scope>NUCLEOTIDE SEQUENCE [LARGE SCALE GENOMIC DNA]</scope>
    <source>
        <strain evidence="1 2">91-03</strain>
    </source>
</reference>
<accession>L1KY09</accession>
<dbReference type="AlphaFoldDB" id="L1KY09"/>
<proteinExistence type="predicted"/>
<dbReference type="Proteomes" id="UP000010411">
    <property type="component" value="Unassembled WGS sequence"/>
</dbReference>
<keyword evidence="2" id="KW-1185">Reference proteome</keyword>
<gene>
    <name evidence="1" type="ORF">STRIP9103_01306</name>
</gene>
<protein>
    <submittedName>
        <fullName evidence="1">Uncharacterized protein</fullName>
    </submittedName>
</protein>
<name>L1KY09_9ACTN</name>
<comment type="caution">
    <text evidence="1">The sequence shown here is derived from an EMBL/GenBank/DDBJ whole genome shotgun (WGS) entry which is preliminary data.</text>
</comment>
<evidence type="ECO:0000313" key="2">
    <source>
        <dbReference type="Proteomes" id="UP000010411"/>
    </source>
</evidence>
<dbReference type="EMBL" id="AEJC01000286">
    <property type="protein sequence ID" value="EKX65507.1"/>
    <property type="molecule type" value="Genomic_DNA"/>
</dbReference>
<sequence>GAEDAVDDGGQRAVLEAHQGGRHVLGLHVVDQAPGHRPHLAPRAQQIEQQVHLVDAVTHGGPAALGLPAPAPGHGVVGGVPVPGGLAVRHERAPQAPLREQPPYMP</sequence>
<evidence type="ECO:0000313" key="1">
    <source>
        <dbReference type="EMBL" id="EKX65507.1"/>
    </source>
</evidence>
<organism evidence="1 2">
    <name type="scientific">Streptomyces ipomoeae 91-03</name>
    <dbReference type="NCBI Taxonomy" id="698759"/>
    <lineage>
        <taxon>Bacteria</taxon>
        <taxon>Bacillati</taxon>
        <taxon>Actinomycetota</taxon>
        <taxon>Actinomycetes</taxon>
        <taxon>Kitasatosporales</taxon>
        <taxon>Streptomycetaceae</taxon>
        <taxon>Streptomyces</taxon>
    </lineage>
</organism>
<feature type="non-terminal residue" evidence="1">
    <location>
        <position position="1"/>
    </location>
</feature>